<comment type="function">
    <text evidence="6">Catalyzes the isomerization of 5-dehydro-4-deoxy-D-glucuronate to 3-deoxy-D-glycero-2,5-hexodiulosonate.</text>
</comment>
<comment type="catalytic activity">
    <reaction evidence="1 6">
        <text>5-dehydro-4-deoxy-D-glucuronate = 3-deoxy-D-glycero-2,5-hexodiulosonate</text>
        <dbReference type="Rhea" id="RHEA:23896"/>
        <dbReference type="ChEBI" id="CHEBI:17117"/>
        <dbReference type="ChEBI" id="CHEBI:29071"/>
        <dbReference type="EC" id="5.3.1.17"/>
    </reaction>
</comment>
<dbReference type="HAMAP" id="MF_00687">
    <property type="entry name" value="KduI"/>
    <property type="match status" value="1"/>
</dbReference>
<dbReference type="Gene3D" id="2.60.120.520">
    <property type="entry name" value="pectin degrading enzyme 5-keto 4- deoxyuronate isomerase, domain 1"/>
    <property type="match status" value="1"/>
</dbReference>
<dbReference type="EMBL" id="CP002207">
    <property type="protein sequence ID" value="ADP32717.1"/>
    <property type="molecule type" value="Genomic_DNA"/>
</dbReference>
<keyword evidence="4 6" id="KW-0862">Zinc</keyword>
<accession>A0ABM5LXV4</accession>
<dbReference type="InterPro" id="IPR021120">
    <property type="entry name" value="KduI/IolB_isomerase"/>
</dbReference>
<evidence type="ECO:0000256" key="4">
    <source>
        <dbReference type="ARBA" id="ARBA00022833"/>
    </source>
</evidence>
<feature type="binding site" evidence="6">
    <location>
        <position position="193"/>
    </location>
    <ligand>
        <name>Zn(2+)</name>
        <dbReference type="ChEBI" id="CHEBI:29105"/>
    </ligand>
</feature>
<feature type="binding site" evidence="6">
    <location>
        <position position="195"/>
    </location>
    <ligand>
        <name>Zn(2+)</name>
        <dbReference type="ChEBI" id="CHEBI:29105"/>
    </ligand>
</feature>
<dbReference type="Gene3D" id="2.60.120.10">
    <property type="entry name" value="Jelly Rolls"/>
    <property type="match status" value="1"/>
</dbReference>
<dbReference type="PANTHER" id="PTHR38461">
    <property type="entry name" value="4-DEOXY-L-THREO-5-HEXOSULOSE-URONATE KETOL-ISOMERASE"/>
    <property type="match status" value="1"/>
</dbReference>
<dbReference type="RefSeq" id="WP_003325670.1">
    <property type="nucleotide sequence ID" value="NC_014639.1"/>
</dbReference>
<dbReference type="CDD" id="cd20491">
    <property type="entry name" value="cupin_KduI_C"/>
    <property type="match status" value="1"/>
</dbReference>
<reference evidence="7 8" key="1">
    <citation type="journal article" date="2011" name="Front. Microbiol.">
        <title>Genomic signatures of strain selection and enhancement in Bacillus atrophaeus var. globigii, a historical biowarfare simulant.</title>
        <authorList>
            <person name="Gibbons H.S."/>
            <person name="Broomall S.M."/>
            <person name="McNew L.A."/>
            <person name="Daligault H."/>
            <person name="Chapman C."/>
            <person name="Bruce D."/>
            <person name="Karavis M."/>
            <person name="Krepps M."/>
            <person name="McGregor P.A."/>
            <person name="Hong C."/>
            <person name="Park K.H."/>
            <person name="Akmal A."/>
            <person name="Feldman A."/>
            <person name="Lin J.S."/>
            <person name="Chang W.E."/>
            <person name="Higgs B.W."/>
            <person name="Demirev P."/>
            <person name="Lindquist J."/>
            <person name="Liem A."/>
            <person name="Fochler E."/>
            <person name="Read T.D."/>
            <person name="Tapia R."/>
            <person name="Johnson S."/>
            <person name="Bishop-Lilly K.A."/>
            <person name="Detter C."/>
            <person name="Han C."/>
            <person name="Sozhamannan S."/>
            <person name="Rosenzweig C.N."/>
            <person name="Skowronski E.W."/>
        </authorList>
    </citation>
    <scope>NUCLEOTIDE SEQUENCE [LARGE SCALE GENOMIC DNA]</scope>
    <source>
        <strain evidence="7 8">1942</strain>
    </source>
</reference>
<evidence type="ECO:0000256" key="2">
    <source>
        <dbReference type="ARBA" id="ARBA00008086"/>
    </source>
</evidence>
<protein>
    <recommendedName>
        <fullName evidence="6">4-deoxy-L-threo-5-hexosulose-uronate ketol-isomerase</fullName>
        <ecNumber evidence="6">5.3.1.17</ecNumber>
    </recommendedName>
    <alternativeName>
        <fullName evidence="6">5-keto-4-deoxyuronate isomerase</fullName>
    </alternativeName>
    <alternativeName>
        <fullName evidence="6">DKI isomerase</fullName>
    </alternativeName>
</protein>
<proteinExistence type="inferred from homology"/>
<evidence type="ECO:0000313" key="8">
    <source>
        <dbReference type="Proteomes" id="UP000006867"/>
    </source>
</evidence>
<comment type="pathway">
    <text evidence="6">Glycan metabolism; pectin degradation; 2-dehydro-3-deoxy-D-gluconate from pectin: step 4/5.</text>
</comment>
<dbReference type="InterPro" id="IPR027449">
    <property type="entry name" value="KduI_N"/>
</dbReference>
<evidence type="ECO:0000256" key="5">
    <source>
        <dbReference type="ARBA" id="ARBA00023235"/>
    </source>
</evidence>
<dbReference type="EC" id="5.3.1.17" evidence="6"/>
<keyword evidence="8" id="KW-1185">Reference proteome</keyword>
<dbReference type="PANTHER" id="PTHR38461:SF1">
    <property type="entry name" value="4-DEOXY-L-THREO-5-HEXOSULOSE-URONATE KETOL-ISOMERASE"/>
    <property type="match status" value="1"/>
</dbReference>
<dbReference type="CDD" id="cd20294">
    <property type="entry name" value="cupin_KduI_N"/>
    <property type="match status" value="1"/>
</dbReference>
<organism evidence="7 8">
    <name type="scientific">Bacillus atrophaeus (strain 1942)</name>
    <dbReference type="NCBI Taxonomy" id="720555"/>
    <lineage>
        <taxon>Bacteria</taxon>
        <taxon>Bacillati</taxon>
        <taxon>Bacillota</taxon>
        <taxon>Bacilli</taxon>
        <taxon>Bacillales</taxon>
        <taxon>Bacillaceae</taxon>
        <taxon>Bacillus</taxon>
    </lineage>
</organism>
<evidence type="ECO:0000256" key="6">
    <source>
        <dbReference type="HAMAP-Rule" id="MF_00687"/>
    </source>
</evidence>
<keyword evidence="3 6" id="KW-0479">Metal-binding</keyword>
<dbReference type="GO" id="GO:0016853">
    <property type="term" value="F:isomerase activity"/>
    <property type="evidence" value="ECO:0007669"/>
    <property type="project" value="UniProtKB-KW"/>
</dbReference>
<keyword evidence="5 6" id="KW-0413">Isomerase</keyword>
<dbReference type="Pfam" id="PF04962">
    <property type="entry name" value="KduI"/>
    <property type="match status" value="1"/>
</dbReference>
<name>A0ABM5LXV4_BACA1</name>
<dbReference type="SUPFAM" id="SSF51182">
    <property type="entry name" value="RmlC-like cupins"/>
    <property type="match status" value="1"/>
</dbReference>
<feature type="binding site" evidence="6">
    <location>
        <position position="242"/>
    </location>
    <ligand>
        <name>Zn(2+)</name>
        <dbReference type="ChEBI" id="CHEBI:29105"/>
    </ligand>
</feature>
<dbReference type="NCBIfam" id="NF002091">
    <property type="entry name" value="PRK00924.1"/>
    <property type="match status" value="1"/>
</dbReference>
<feature type="binding site" evidence="6">
    <location>
        <position position="200"/>
    </location>
    <ligand>
        <name>Zn(2+)</name>
        <dbReference type="ChEBI" id="CHEBI:29105"/>
    </ligand>
</feature>
<comment type="similarity">
    <text evidence="2 6">Belongs to the KduI family.</text>
</comment>
<dbReference type="PIRSF" id="PIRSF006625">
    <property type="entry name" value="KduI"/>
    <property type="match status" value="1"/>
</dbReference>
<comment type="cofactor">
    <cofactor evidence="6">
        <name>Zn(2+)</name>
        <dbReference type="ChEBI" id="CHEBI:29105"/>
    </cofactor>
    <text evidence="6">Binds 1 zinc ion per subunit.</text>
</comment>
<gene>
    <name evidence="6" type="primary">kduI</name>
    <name evidence="7" type="ordered locus">BATR1942_08920</name>
</gene>
<dbReference type="InterPro" id="IPR007045">
    <property type="entry name" value="KduI"/>
</dbReference>
<dbReference type="InterPro" id="IPR011051">
    <property type="entry name" value="RmlC_Cupin_sf"/>
</dbReference>
<evidence type="ECO:0000256" key="1">
    <source>
        <dbReference type="ARBA" id="ARBA00000552"/>
    </source>
</evidence>
<dbReference type="InterPro" id="IPR014710">
    <property type="entry name" value="RmlC-like_jellyroll"/>
</dbReference>
<dbReference type="Proteomes" id="UP000006867">
    <property type="component" value="Chromosome"/>
</dbReference>
<evidence type="ECO:0000256" key="3">
    <source>
        <dbReference type="ARBA" id="ARBA00022723"/>
    </source>
</evidence>
<evidence type="ECO:0000313" key="7">
    <source>
        <dbReference type="EMBL" id="ADP32717.1"/>
    </source>
</evidence>
<sequence length="275" mass="31123">MENRYSVHPEQVKRFTTEELRSHFLMESLFTENELTMFYSHEDRVVVGGAVPVKADIKLDAGDFLKTEFFLERREIGIINVGKPGVVKVGDEEYVLQTKDFLYIGMGHRDVSFSNLNGETAKFYFVSAGAHQQYPTQKAAISELTPAHLGDDAASNVRDLYKVIHNDGIKSCQLMMGITVLEKNNNWNTMPAHVHDRRMEAYLYLDLNEDAKVFHFMGEPDETRHLVVGNEQAVLSPAWSIHSGAGTSNYSFVWAMAGENYTFTDMDLVPMNGLK</sequence>